<keyword evidence="4 9" id="KW-0371">Homeobox</keyword>
<dbReference type="AlphaFoldDB" id="A0A6A5WIY3"/>
<dbReference type="EMBL" id="ML977586">
    <property type="protein sequence ID" value="KAF2000978.1"/>
    <property type="molecule type" value="Genomic_DNA"/>
</dbReference>
<dbReference type="SUPFAM" id="SSF46689">
    <property type="entry name" value="Homeodomain-like"/>
    <property type="match status" value="1"/>
</dbReference>
<feature type="region of interest" description="Disordered" evidence="11">
    <location>
        <begin position="427"/>
        <end position="578"/>
    </location>
</feature>
<feature type="compositionally biased region" description="Basic and acidic residues" evidence="11">
    <location>
        <begin position="69"/>
        <end position="82"/>
    </location>
</feature>
<dbReference type="GO" id="GO:0000082">
    <property type="term" value="P:G1/S transition of mitotic cell cycle"/>
    <property type="evidence" value="ECO:0007669"/>
    <property type="project" value="UniProtKB-ARBA"/>
</dbReference>
<evidence type="ECO:0000259" key="12">
    <source>
        <dbReference type="PROSITE" id="PS50071"/>
    </source>
</evidence>
<dbReference type="PANTHER" id="PTHR24324:SF9">
    <property type="entry name" value="HOMEOBOX DOMAIN-CONTAINING PROTEIN"/>
    <property type="match status" value="1"/>
</dbReference>
<dbReference type="GO" id="GO:0000122">
    <property type="term" value="P:negative regulation of transcription by RNA polymerase II"/>
    <property type="evidence" value="ECO:0007669"/>
    <property type="project" value="UniProtKB-ARBA"/>
</dbReference>
<evidence type="ECO:0000256" key="5">
    <source>
        <dbReference type="ARBA" id="ARBA00023163"/>
    </source>
</evidence>
<dbReference type="OrthoDB" id="6159439at2759"/>
<feature type="compositionally biased region" description="Low complexity" evidence="11">
    <location>
        <begin position="1"/>
        <end position="15"/>
    </location>
</feature>
<comment type="subunit">
    <text evidence="8">Interacts with MCM1.</text>
</comment>
<feature type="compositionally biased region" description="Polar residues" evidence="11">
    <location>
        <begin position="427"/>
        <end position="436"/>
    </location>
</feature>
<feature type="compositionally biased region" description="Polar residues" evidence="11">
    <location>
        <begin position="212"/>
        <end position="236"/>
    </location>
</feature>
<dbReference type="FunFam" id="1.10.10.60:FF:000286">
    <property type="entry name" value="Homeobox transcription factor"/>
    <property type="match status" value="1"/>
</dbReference>
<feature type="compositionally biased region" description="Polar residues" evidence="11">
    <location>
        <begin position="25"/>
        <end position="45"/>
    </location>
</feature>
<reference evidence="13" key="1">
    <citation type="journal article" date="2020" name="Stud. Mycol.">
        <title>101 Dothideomycetes genomes: a test case for predicting lifestyles and emergence of pathogens.</title>
        <authorList>
            <person name="Haridas S."/>
            <person name="Albert R."/>
            <person name="Binder M."/>
            <person name="Bloem J."/>
            <person name="Labutti K."/>
            <person name="Salamov A."/>
            <person name="Andreopoulos B."/>
            <person name="Baker S."/>
            <person name="Barry K."/>
            <person name="Bills G."/>
            <person name="Bluhm B."/>
            <person name="Cannon C."/>
            <person name="Castanera R."/>
            <person name="Culley D."/>
            <person name="Daum C."/>
            <person name="Ezra D."/>
            <person name="Gonzalez J."/>
            <person name="Henrissat B."/>
            <person name="Kuo A."/>
            <person name="Liang C."/>
            <person name="Lipzen A."/>
            <person name="Lutzoni F."/>
            <person name="Magnuson J."/>
            <person name="Mondo S."/>
            <person name="Nolan M."/>
            <person name="Ohm R."/>
            <person name="Pangilinan J."/>
            <person name="Park H.-J."/>
            <person name="Ramirez L."/>
            <person name="Alfaro M."/>
            <person name="Sun H."/>
            <person name="Tritt A."/>
            <person name="Yoshinaga Y."/>
            <person name="Zwiers L.-H."/>
            <person name="Turgeon B."/>
            <person name="Goodwin S."/>
            <person name="Spatafora J."/>
            <person name="Crous P."/>
            <person name="Grigoriev I."/>
        </authorList>
    </citation>
    <scope>NUCLEOTIDE SEQUENCE</scope>
    <source>
        <strain evidence="13">CBS 123094</strain>
    </source>
</reference>
<dbReference type="Gene3D" id="1.10.10.60">
    <property type="entry name" value="Homeodomain-like"/>
    <property type="match status" value="1"/>
</dbReference>
<dbReference type="InterPro" id="IPR017970">
    <property type="entry name" value="Homeobox_CS"/>
</dbReference>
<name>A0A6A5WIY3_9PLEO</name>
<protein>
    <recommendedName>
        <fullName evidence="12">Homeobox domain-containing protein</fullName>
    </recommendedName>
</protein>
<dbReference type="CDD" id="cd00086">
    <property type="entry name" value="homeodomain"/>
    <property type="match status" value="1"/>
</dbReference>
<dbReference type="Pfam" id="PF00046">
    <property type="entry name" value="Homeodomain"/>
    <property type="match status" value="1"/>
</dbReference>
<keyword evidence="14" id="KW-1185">Reference proteome</keyword>
<evidence type="ECO:0000256" key="1">
    <source>
        <dbReference type="ARBA" id="ARBA00004123"/>
    </source>
</evidence>
<keyword evidence="7" id="KW-0131">Cell cycle</keyword>
<gene>
    <name evidence="13" type="ORF">P154DRAFT_522237</name>
</gene>
<evidence type="ECO:0000256" key="9">
    <source>
        <dbReference type="PROSITE-ProRule" id="PRU00108"/>
    </source>
</evidence>
<accession>A0A6A5WIY3</accession>
<evidence type="ECO:0000256" key="6">
    <source>
        <dbReference type="ARBA" id="ARBA00023242"/>
    </source>
</evidence>
<dbReference type="GO" id="GO:0005634">
    <property type="term" value="C:nucleus"/>
    <property type="evidence" value="ECO:0007669"/>
    <property type="project" value="UniProtKB-SubCell"/>
</dbReference>
<feature type="compositionally biased region" description="Polar residues" evidence="11">
    <location>
        <begin position="277"/>
        <end position="294"/>
    </location>
</feature>
<evidence type="ECO:0000256" key="4">
    <source>
        <dbReference type="ARBA" id="ARBA00023155"/>
    </source>
</evidence>
<dbReference type="InterPro" id="IPR051000">
    <property type="entry name" value="Homeobox_DNA-bind_prot"/>
</dbReference>
<evidence type="ECO:0000256" key="8">
    <source>
        <dbReference type="ARBA" id="ARBA00065092"/>
    </source>
</evidence>
<dbReference type="InterPro" id="IPR001356">
    <property type="entry name" value="HD"/>
</dbReference>
<keyword evidence="3 9" id="KW-0238">DNA-binding</keyword>
<dbReference type="PROSITE" id="PS50071">
    <property type="entry name" value="HOMEOBOX_2"/>
    <property type="match status" value="1"/>
</dbReference>
<feature type="compositionally biased region" description="Polar residues" evidence="11">
    <location>
        <begin position="455"/>
        <end position="468"/>
    </location>
</feature>
<sequence length="593" mass="64724">MSSSPTHSFSSPMSSKATCTGRRASPNSSSLAFLVHSPNTVSNNLPPDVDNKSLARQKRRRTSKEDEEILKAEYRKNSKPDKTARLGLASKVALGEKEVQIWFQNKRQNDRRRSRPMDSSSALLMSSSSTMSDPPTEDDSHAPEAEASEEQQEARPTADVEQPAQGKEAEPQSSAQEESAPQPAPEPTSDENASENEEGVEEAPSPELTVVKTESQNTVESIASIPSTDPHTVDTASTEPSSSQQTLSSSQPRTSYLANRRSASFLRYGEDHPEHSFSMSTPALPTADSASSTRSLKRARSYIRLSMTEDGNARVITDADQSPSPPQAHLDPATFAREAASLQRSHSAVSLNERLAAASRGEPAPKMPRTSSNIGRSRDSSNWEFFCDPEIRNSNKLQTQAEQEGSGNAVDAIKLLSANRRILHQNQARQNASLSRHGSLKGRSDGVKKARGSLQRASTTHGRMQTKGTGEKKLSESESDDFPQTESDKENWEPTDEPSLSQAQSQRRRQAPPLNPHPRQVLGENTEVMSQSSSLGAMMAREGRGKKRGSEHLDPEQDDELRAFMSAGRPSLSSAEEQGCVEGLLKLSQGNWR</sequence>
<dbReference type="SMART" id="SM00389">
    <property type="entry name" value="HOX"/>
    <property type="match status" value="1"/>
</dbReference>
<proteinExistence type="predicted"/>
<keyword evidence="6 9" id="KW-0539">Nucleus</keyword>
<feature type="region of interest" description="Disordered" evidence="11">
    <location>
        <begin position="356"/>
        <end position="382"/>
    </location>
</feature>
<dbReference type="GO" id="GO:0000978">
    <property type="term" value="F:RNA polymerase II cis-regulatory region sequence-specific DNA binding"/>
    <property type="evidence" value="ECO:0007669"/>
    <property type="project" value="TreeGrafter"/>
</dbReference>
<evidence type="ECO:0000313" key="14">
    <source>
        <dbReference type="Proteomes" id="UP000799779"/>
    </source>
</evidence>
<feature type="region of interest" description="Disordered" evidence="11">
    <location>
        <begin position="1"/>
        <end position="82"/>
    </location>
</feature>
<comment type="subcellular location">
    <subcellularLocation>
        <location evidence="1 9 10">Nucleus</location>
    </subcellularLocation>
</comment>
<feature type="compositionally biased region" description="Acidic residues" evidence="11">
    <location>
        <begin position="188"/>
        <end position="201"/>
    </location>
</feature>
<keyword evidence="2" id="KW-0805">Transcription regulation</keyword>
<dbReference type="GO" id="GO:0030154">
    <property type="term" value="P:cell differentiation"/>
    <property type="evidence" value="ECO:0007669"/>
    <property type="project" value="TreeGrafter"/>
</dbReference>
<feature type="domain" description="Homeobox" evidence="12">
    <location>
        <begin position="53"/>
        <end position="113"/>
    </location>
</feature>
<evidence type="ECO:0000256" key="11">
    <source>
        <dbReference type="SAM" id="MobiDB-lite"/>
    </source>
</evidence>
<evidence type="ECO:0000256" key="10">
    <source>
        <dbReference type="RuleBase" id="RU000682"/>
    </source>
</evidence>
<dbReference type="Proteomes" id="UP000799779">
    <property type="component" value="Unassembled WGS sequence"/>
</dbReference>
<evidence type="ECO:0000256" key="3">
    <source>
        <dbReference type="ARBA" id="ARBA00023125"/>
    </source>
</evidence>
<keyword evidence="5" id="KW-0804">Transcription</keyword>
<feature type="compositionally biased region" description="Low complexity" evidence="11">
    <location>
        <begin position="117"/>
        <end position="134"/>
    </location>
</feature>
<evidence type="ECO:0000256" key="2">
    <source>
        <dbReference type="ARBA" id="ARBA00023015"/>
    </source>
</evidence>
<feature type="compositionally biased region" description="Low complexity" evidence="11">
    <location>
        <begin position="237"/>
        <end position="255"/>
    </location>
</feature>
<feature type="DNA-binding region" description="Homeobox" evidence="9">
    <location>
        <begin position="55"/>
        <end position="114"/>
    </location>
</feature>
<feature type="compositionally biased region" description="Low complexity" evidence="11">
    <location>
        <begin position="171"/>
        <end position="181"/>
    </location>
</feature>
<feature type="region of interest" description="Disordered" evidence="11">
    <location>
        <begin position="95"/>
        <end position="295"/>
    </location>
</feature>
<dbReference type="GO" id="GO:0000981">
    <property type="term" value="F:DNA-binding transcription factor activity, RNA polymerase II-specific"/>
    <property type="evidence" value="ECO:0007669"/>
    <property type="project" value="InterPro"/>
</dbReference>
<dbReference type="PROSITE" id="PS00027">
    <property type="entry name" value="HOMEOBOX_1"/>
    <property type="match status" value="1"/>
</dbReference>
<dbReference type="InterPro" id="IPR009057">
    <property type="entry name" value="Homeodomain-like_sf"/>
</dbReference>
<dbReference type="PANTHER" id="PTHR24324">
    <property type="entry name" value="HOMEOBOX PROTEIN HHEX"/>
    <property type="match status" value="1"/>
</dbReference>
<organism evidence="13 14">
    <name type="scientific">Amniculicola lignicola CBS 123094</name>
    <dbReference type="NCBI Taxonomy" id="1392246"/>
    <lineage>
        <taxon>Eukaryota</taxon>
        <taxon>Fungi</taxon>
        <taxon>Dikarya</taxon>
        <taxon>Ascomycota</taxon>
        <taxon>Pezizomycotina</taxon>
        <taxon>Dothideomycetes</taxon>
        <taxon>Pleosporomycetidae</taxon>
        <taxon>Pleosporales</taxon>
        <taxon>Amniculicolaceae</taxon>
        <taxon>Amniculicola</taxon>
    </lineage>
</organism>
<evidence type="ECO:0000256" key="7">
    <source>
        <dbReference type="ARBA" id="ARBA00023306"/>
    </source>
</evidence>
<evidence type="ECO:0000313" key="13">
    <source>
        <dbReference type="EMBL" id="KAF2000978.1"/>
    </source>
</evidence>